<gene>
    <name evidence="1" type="ORF">ALEPTO_LOCUS11279</name>
</gene>
<evidence type="ECO:0000313" key="1">
    <source>
        <dbReference type="EMBL" id="CAG8693175.1"/>
    </source>
</evidence>
<proteinExistence type="predicted"/>
<organism evidence="1 2">
    <name type="scientific">Ambispora leptoticha</name>
    <dbReference type="NCBI Taxonomy" id="144679"/>
    <lineage>
        <taxon>Eukaryota</taxon>
        <taxon>Fungi</taxon>
        <taxon>Fungi incertae sedis</taxon>
        <taxon>Mucoromycota</taxon>
        <taxon>Glomeromycotina</taxon>
        <taxon>Glomeromycetes</taxon>
        <taxon>Archaeosporales</taxon>
        <taxon>Ambisporaceae</taxon>
        <taxon>Ambispora</taxon>
    </lineage>
</organism>
<feature type="non-terminal residue" evidence="1">
    <location>
        <position position="1"/>
    </location>
</feature>
<accession>A0A9N9EWA9</accession>
<dbReference type="AlphaFoldDB" id="A0A9N9EWA9"/>
<keyword evidence="2" id="KW-1185">Reference proteome</keyword>
<feature type="non-terminal residue" evidence="1">
    <location>
        <position position="125"/>
    </location>
</feature>
<reference evidence="1" key="1">
    <citation type="submission" date="2021-06" db="EMBL/GenBank/DDBJ databases">
        <authorList>
            <person name="Kallberg Y."/>
            <person name="Tangrot J."/>
            <person name="Rosling A."/>
        </authorList>
    </citation>
    <scope>NUCLEOTIDE SEQUENCE</scope>
    <source>
        <strain evidence="1">FL130A</strain>
    </source>
</reference>
<dbReference type="EMBL" id="CAJVPS010017302">
    <property type="protein sequence ID" value="CAG8693175.1"/>
    <property type="molecule type" value="Genomic_DNA"/>
</dbReference>
<sequence>NNETISDNETIYYKTTNNETTDNEIINKITNNEITNDETIVIDNDNNLSDIFFAVNKETIALAHELAVKKSALESEDNELLETLNDIDNILFEVGTESTFSTENNEELALSSNTNKNYLELKSYY</sequence>
<dbReference type="Proteomes" id="UP000789508">
    <property type="component" value="Unassembled WGS sequence"/>
</dbReference>
<name>A0A9N9EWA9_9GLOM</name>
<evidence type="ECO:0000313" key="2">
    <source>
        <dbReference type="Proteomes" id="UP000789508"/>
    </source>
</evidence>
<protein>
    <submittedName>
        <fullName evidence="1">3679_t:CDS:1</fullName>
    </submittedName>
</protein>
<comment type="caution">
    <text evidence="1">The sequence shown here is derived from an EMBL/GenBank/DDBJ whole genome shotgun (WGS) entry which is preliminary data.</text>
</comment>